<dbReference type="EMBL" id="MIMU01000124">
    <property type="protein sequence ID" value="OTA82217.1"/>
    <property type="molecule type" value="Genomic_DNA"/>
</dbReference>
<dbReference type="Gene3D" id="2.60.120.260">
    <property type="entry name" value="Galactose-binding domain-like"/>
    <property type="match status" value="1"/>
</dbReference>
<organism evidence="1 4">
    <name type="scientific">Limosilactobacillus reuteri</name>
    <name type="common">Lactobacillus reuteri</name>
    <dbReference type="NCBI Taxonomy" id="1598"/>
    <lineage>
        <taxon>Bacteria</taxon>
        <taxon>Bacillati</taxon>
        <taxon>Bacillota</taxon>
        <taxon>Bacilli</taxon>
        <taxon>Lactobacillales</taxon>
        <taxon>Lactobacillaceae</taxon>
        <taxon>Limosilactobacillus</taxon>
    </lineage>
</organism>
<evidence type="ECO:0000313" key="1">
    <source>
        <dbReference type="EMBL" id="OTA82217.1"/>
    </source>
</evidence>
<evidence type="ECO:0000313" key="2">
    <source>
        <dbReference type="EMBL" id="OTA83327.1"/>
    </source>
</evidence>
<proteinExistence type="predicted"/>
<evidence type="ECO:0000313" key="3">
    <source>
        <dbReference type="Proteomes" id="UP000194219"/>
    </source>
</evidence>
<protein>
    <submittedName>
        <fullName evidence="1">Uncharacterized protein</fullName>
    </submittedName>
</protein>
<gene>
    <name evidence="1" type="ORF">BHL82_09175</name>
    <name evidence="2" type="ORF">BHL83_01425</name>
</gene>
<name>A0A1Y2UJ25_LIMRT</name>
<dbReference type="RefSeq" id="WP_086136053.1">
    <property type="nucleotide sequence ID" value="NZ_MIMF01000110.1"/>
</dbReference>
<dbReference type="Proteomes" id="UP000194219">
    <property type="component" value="Unassembled WGS sequence"/>
</dbReference>
<reference evidence="1 4" key="1">
    <citation type="submission" date="2016-09" db="EMBL/GenBank/DDBJ databases">
        <title>Lactobacillus reuteri KLR3005, genome sequencing and assembly.</title>
        <authorList>
            <person name="Lee J.-Y."/>
            <person name="Kim E.B."/>
            <person name="Choi Y.-J."/>
        </authorList>
    </citation>
    <scope>NUCLEOTIDE SEQUENCE [LARGE SCALE GENOMIC DNA]</scope>
    <source>
        <strain evidence="1 4">KLR3005</strain>
    </source>
</reference>
<accession>A0A1Y2UJ25</accession>
<sequence>MKNLTDTMTLLMDKFRAKTGLTDKLTIARATGLMDHFDLHVNPNLLGEAGTTLAGSNVLLSSPKNIIEDGNVKIYTSHGVQWDQVIFLMTLDPGTYTYSAYLKGPLDETSFYLQNSTGTQSLITTLISLANDNKWYRCKQTFSITNKDTYRILFTNVYEQKNAKLELGDLATPLTTVGG</sequence>
<dbReference type="Proteomes" id="UP000194286">
    <property type="component" value="Unassembled WGS sequence"/>
</dbReference>
<reference evidence="2 3" key="2">
    <citation type="submission" date="2016-09" db="EMBL/GenBank/DDBJ databases">
        <title>Lactobacillus reuteri KLR3006, genome sequencing and assembly.</title>
        <authorList>
            <person name="Lee J.-Y."/>
            <person name="Kim E.B."/>
            <person name="Choi Y.-J."/>
        </authorList>
    </citation>
    <scope>NUCLEOTIDE SEQUENCE [LARGE SCALE GENOMIC DNA]</scope>
    <source>
        <strain evidence="2 3">KLR3006</strain>
    </source>
</reference>
<comment type="caution">
    <text evidence="1">The sequence shown here is derived from an EMBL/GenBank/DDBJ whole genome shotgun (WGS) entry which is preliminary data.</text>
</comment>
<dbReference type="EMBL" id="MIMV01000213">
    <property type="protein sequence ID" value="OTA83327.1"/>
    <property type="molecule type" value="Genomic_DNA"/>
</dbReference>
<evidence type="ECO:0000313" key="4">
    <source>
        <dbReference type="Proteomes" id="UP000194286"/>
    </source>
</evidence>
<dbReference type="AlphaFoldDB" id="A0A1Y2UJ25"/>